<proteinExistence type="predicted"/>
<keyword evidence="2" id="KW-0732">Signal</keyword>
<accession>R0KMY8</accession>
<keyword evidence="4" id="KW-1185">Reference proteome</keyword>
<dbReference type="AlphaFoldDB" id="R0KMY8"/>
<evidence type="ECO:0000256" key="1">
    <source>
        <dbReference type="SAM" id="MobiDB-lite"/>
    </source>
</evidence>
<dbReference type="EMBL" id="KB909496">
    <property type="protein sequence ID" value="EOB12016.1"/>
    <property type="molecule type" value="Genomic_DNA"/>
</dbReference>
<dbReference type="Proteomes" id="UP000016927">
    <property type="component" value="Unassembled WGS sequence"/>
</dbReference>
<feature type="compositionally biased region" description="Polar residues" evidence="1">
    <location>
        <begin position="448"/>
        <end position="463"/>
    </location>
</feature>
<feature type="chain" id="PRO_5013311475" evidence="2">
    <location>
        <begin position="16"/>
        <end position="601"/>
    </location>
</feature>
<evidence type="ECO:0000313" key="4">
    <source>
        <dbReference type="Proteomes" id="UP000016927"/>
    </source>
</evidence>
<gene>
    <name evidence="3" type="ORF">NBO_589g0001</name>
</gene>
<organism evidence="3 4">
    <name type="scientific">Nosema bombycis (strain CQ1 / CVCC 102059)</name>
    <name type="common">Microsporidian parasite</name>
    <name type="synonym">Pebrine of silkworm</name>
    <dbReference type="NCBI Taxonomy" id="578461"/>
    <lineage>
        <taxon>Eukaryota</taxon>
        <taxon>Fungi</taxon>
        <taxon>Fungi incertae sedis</taxon>
        <taxon>Microsporidia</taxon>
        <taxon>Nosematidae</taxon>
        <taxon>Nosema</taxon>
    </lineage>
</organism>
<feature type="region of interest" description="Disordered" evidence="1">
    <location>
        <begin position="437"/>
        <end position="486"/>
    </location>
</feature>
<dbReference type="STRING" id="578461.R0KMY8"/>
<feature type="compositionally biased region" description="Basic and acidic residues" evidence="1">
    <location>
        <begin position="437"/>
        <end position="447"/>
    </location>
</feature>
<reference evidence="3 4" key="1">
    <citation type="journal article" date="2013" name="BMC Genomics">
        <title>Comparative genomics of parasitic silkworm microsporidia reveal an association between genome expansion and host adaptation.</title>
        <authorList>
            <person name="Pan G."/>
            <person name="Xu J."/>
            <person name="Li T."/>
            <person name="Xia Q."/>
            <person name="Liu S.L."/>
            <person name="Zhang G."/>
            <person name="Li S."/>
            <person name="Li C."/>
            <person name="Liu H."/>
            <person name="Yang L."/>
            <person name="Liu T."/>
            <person name="Zhang X."/>
            <person name="Wu Z."/>
            <person name="Fan W."/>
            <person name="Dang X."/>
            <person name="Xiang H."/>
            <person name="Tao M."/>
            <person name="Li Y."/>
            <person name="Hu J."/>
            <person name="Li Z."/>
            <person name="Lin L."/>
            <person name="Luo J."/>
            <person name="Geng L."/>
            <person name="Wang L."/>
            <person name="Long M."/>
            <person name="Wan Y."/>
            <person name="He N."/>
            <person name="Zhang Z."/>
            <person name="Lu C."/>
            <person name="Keeling P.J."/>
            <person name="Wang J."/>
            <person name="Xiang Z."/>
            <person name="Zhou Z."/>
        </authorList>
    </citation>
    <scope>NUCLEOTIDE SEQUENCE [LARGE SCALE GENOMIC DNA]</scope>
    <source>
        <strain evidence="4">CQ1 / CVCC 102059</strain>
    </source>
</reference>
<feature type="signal peptide" evidence="2">
    <location>
        <begin position="1"/>
        <end position="15"/>
    </location>
</feature>
<dbReference type="HOGENOM" id="CLU_454227_0_0_1"/>
<sequence length="601" mass="69594">MKLIIIFIIISVTTASEEASDDTRICEHYCDTGFLRDDYYEKVGYRSFFDYFRKDEHECIESADLGRDGVFSFIRNEPPASVAGYIEDIDPEEVGLECVKADVNDFGDVTLNEDSCEGVLGYLQGVKPDGIGYEGTVDFLRGDKPEEVGYEGAVIYFRGLGQESGLKNVKQKYVENEEIYLETVNFHHCDEFEDNDKNQCNVPDIEIDEAIVFNPPNDVYEHVEIDFDSPVKSFEPEKEENIYFECIKPNDVEEHVIKLPCYEEFQDFSDENYGFVEIEVYPKNKTRGVCITLPADKFDGTCSHSEYLHKLASKYFSNNDNFNVIPKILNFDACPEDYDPACDDYSKDFKPRVIDFLANYNDLDDQLHPINYDDSLQGDDPKIYSFTPIEYNIEDFDIKPVDFSKDLHKNFEPINISYGGNEFVLYLKEDGKVYPNKEKPNIVDFKDQNTSSEHQTDINSPNEHTSENNDEDLNFQGDDPDVIDLGNNQAKSLETKQQDNYDNILILFIYLQNDNLIDYKQEDVTDRSSLTKGDGLTNIDTKHFIEQDDPKSFKKSVVNRSKVVNDDRNNRDLNVFFTKRKLKKRIFLIFIFSRSRQLIKR</sequence>
<evidence type="ECO:0000313" key="3">
    <source>
        <dbReference type="EMBL" id="EOB12016.1"/>
    </source>
</evidence>
<protein>
    <submittedName>
        <fullName evidence="3">Uncharacterized protein</fullName>
    </submittedName>
</protein>
<dbReference type="OrthoDB" id="10390669at2759"/>
<dbReference type="VEuPathDB" id="MicrosporidiaDB:NBO_589g0001"/>
<evidence type="ECO:0000256" key="2">
    <source>
        <dbReference type="SAM" id="SignalP"/>
    </source>
</evidence>
<name>R0KMY8_NOSB1</name>
<feature type="compositionally biased region" description="Acidic residues" evidence="1">
    <location>
        <begin position="468"/>
        <end position="482"/>
    </location>
</feature>